<dbReference type="EMBL" id="UHIA01000003">
    <property type="protein sequence ID" value="SUO91647.1"/>
    <property type="molecule type" value="Genomic_DNA"/>
</dbReference>
<dbReference type="RefSeq" id="WP_115217569.1">
    <property type="nucleotide sequence ID" value="NZ_UHIA01000003.1"/>
</dbReference>
<dbReference type="InterPro" id="IPR024197">
    <property type="entry name" value="TPP-like"/>
</dbReference>
<sequence>MSSIILFTDLDDTLFNSCRKKSPTADSQALAFLQDGSPISYADRKQQQWLQHWLTHSRLIPVTARNLDSFRRVNIAFKHHAVINYGGIILLPNGSIDEDWFQRSENAARGSHSRLKALADSLRQLPTTLYDDLHIRLISDMGISFYLLVKSRSQYQVNLEQAAACLRSQLLPAEQLHLNANNLAVLPPWLDKSQAVEELLRRFRKQDPDLLCIGMGDSLIDLAFMHCCDYLIAPQGSQISAAIKH</sequence>
<dbReference type="InterPro" id="IPR023214">
    <property type="entry name" value="HAD_sf"/>
</dbReference>
<protein>
    <submittedName>
        <fullName evidence="1">Mannosyl-3-phosphoglycerate phosphatase</fullName>
    </submittedName>
</protein>
<reference evidence="1 2" key="1">
    <citation type="submission" date="2018-06" db="EMBL/GenBank/DDBJ databases">
        <authorList>
            <consortium name="Pathogen Informatics"/>
            <person name="Doyle S."/>
        </authorList>
    </citation>
    <scope>NUCLEOTIDE SEQUENCE [LARGE SCALE GENOMIC DNA]</scope>
    <source>
        <strain evidence="1 2">NCTC10717</strain>
    </source>
</reference>
<accession>A0A380MJ67</accession>
<dbReference type="PIRSF" id="PIRSF030802">
    <property type="entry name" value="UCP030802"/>
    <property type="match status" value="1"/>
</dbReference>
<proteinExistence type="predicted"/>
<dbReference type="OrthoDB" id="8746852at2"/>
<dbReference type="Gene3D" id="3.40.50.1000">
    <property type="entry name" value="HAD superfamily/HAD-like"/>
    <property type="match status" value="1"/>
</dbReference>
<dbReference type="SUPFAM" id="SSF56784">
    <property type="entry name" value="HAD-like"/>
    <property type="match status" value="1"/>
</dbReference>
<evidence type="ECO:0000313" key="1">
    <source>
        <dbReference type="EMBL" id="SUO91647.1"/>
    </source>
</evidence>
<name>A0A380MJ67_9GAMM</name>
<dbReference type="Proteomes" id="UP000254575">
    <property type="component" value="Unassembled WGS sequence"/>
</dbReference>
<organism evidence="1 2">
    <name type="scientific">Suttonella indologenes</name>
    <dbReference type="NCBI Taxonomy" id="13276"/>
    <lineage>
        <taxon>Bacteria</taxon>
        <taxon>Pseudomonadati</taxon>
        <taxon>Pseudomonadota</taxon>
        <taxon>Gammaproteobacteria</taxon>
        <taxon>Cardiobacteriales</taxon>
        <taxon>Cardiobacteriaceae</taxon>
        <taxon>Suttonella</taxon>
    </lineage>
</organism>
<keyword evidence="2" id="KW-1185">Reference proteome</keyword>
<gene>
    <name evidence="1" type="ORF">NCTC10717_00250</name>
</gene>
<evidence type="ECO:0000313" key="2">
    <source>
        <dbReference type="Proteomes" id="UP000254575"/>
    </source>
</evidence>
<dbReference type="InterPro" id="IPR036412">
    <property type="entry name" value="HAD-like_sf"/>
</dbReference>
<dbReference type="AlphaFoldDB" id="A0A380MJ67"/>